<gene>
    <name evidence="2" type="ORF">CHIRRI_LOCUS8221</name>
</gene>
<sequence>MSWKNIFALTSSILYLILISLLFFYYRINFICGYKSACIRFCSKDTEKFSNRILFDSLKKDNMTRYYDPEFEKITFFRGAPECNVQMISIDDVKVESDYYNSTGTINHYLYEDGSVYSRGSDFTIYKNCLALEDESADEWITMVCSEETIVQPTILVIMTILSLIILLATLTIYSFISELRDFYGKMIILFLSSVICTYIVVPGIFHGNINEKVNVIMGYGFTSGNLWLNSMILNIYFRCRDFRTLKSKNDKFKPFVIYVSIFTTFAVLFVILDMTLQRNSFSGEFISLVHYYLILNDLIVLIITSIIIRNVLKQIDISERLQLEKEKKLFWIYVKLFAIMSVTWSTQIFALKRELNQFGCLTAALIMLFSAVNVAGLFLGRRKVRNLLTEQYNRTFNRQSEMEF</sequence>
<feature type="transmembrane region" description="Helical" evidence="1">
    <location>
        <begin position="357"/>
        <end position="380"/>
    </location>
</feature>
<dbReference type="AlphaFoldDB" id="A0A9N9WTE7"/>
<feature type="transmembrane region" description="Helical" evidence="1">
    <location>
        <begin position="7"/>
        <end position="26"/>
    </location>
</feature>
<accession>A0A9N9WTE7</accession>
<dbReference type="PANTHER" id="PTHR47154:SF2">
    <property type="entry name" value="G-PROTEIN COUPLED RECEPTOR MTH-RELATED"/>
    <property type="match status" value="1"/>
</dbReference>
<reference evidence="2" key="2">
    <citation type="submission" date="2022-10" db="EMBL/GenBank/DDBJ databases">
        <authorList>
            <consortium name="ENA_rothamsted_submissions"/>
            <consortium name="culmorum"/>
            <person name="King R."/>
        </authorList>
    </citation>
    <scope>NUCLEOTIDE SEQUENCE</scope>
</reference>
<proteinExistence type="predicted"/>
<dbReference type="EMBL" id="OU895878">
    <property type="protein sequence ID" value="CAG9805349.1"/>
    <property type="molecule type" value="Genomic_DNA"/>
</dbReference>
<evidence type="ECO:0000313" key="3">
    <source>
        <dbReference type="Proteomes" id="UP001153620"/>
    </source>
</evidence>
<feature type="transmembrane region" description="Helical" evidence="1">
    <location>
        <begin position="216"/>
        <end position="236"/>
    </location>
</feature>
<keyword evidence="1" id="KW-1133">Transmembrane helix</keyword>
<evidence type="ECO:0000313" key="2">
    <source>
        <dbReference type="EMBL" id="CAG9805349.1"/>
    </source>
</evidence>
<evidence type="ECO:0000256" key="1">
    <source>
        <dbReference type="SAM" id="Phobius"/>
    </source>
</evidence>
<dbReference type="GO" id="GO:0005886">
    <property type="term" value="C:plasma membrane"/>
    <property type="evidence" value="ECO:0007669"/>
    <property type="project" value="TreeGrafter"/>
</dbReference>
<keyword evidence="3" id="KW-1185">Reference proteome</keyword>
<feature type="transmembrane region" description="Helical" evidence="1">
    <location>
        <begin position="155"/>
        <end position="177"/>
    </location>
</feature>
<name>A0A9N9WTE7_9DIPT</name>
<organism evidence="2 3">
    <name type="scientific">Chironomus riparius</name>
    <dbReference type="NCBI Taxonomy" id="315576"/>
    <lineage>
        <taxon>Eukaryota</taxon>
        <taxon>Metazoa</taxon>
        <taxon>Ecdysozoa</taxon>
        <taxon>Arthropoda</taxon>
        <taxon>Hexapoda</taxon>
        <taxon>Insecta</taxon>
        <taxon>Pterygota</taxon>
        <taxon>Neoptera</taxon>
        <taxon>Endopterygota</taxon>
        <taxon>Diptera</taxon>
        <taxon>Nematocera</taxon>
        <taxon>Chironomoidea</taxon>
        <taxon>Chironomidae</taxon>
        <taxon>Chironominae</taxon>
        <taxon>Chironomus</taxon>
    </lineage>
</organism>
<keyword evidence="1" id="KW-0812">Transmembrane</keyword>
<dbReference type="InterPro" id="IPR051384">
    <property type="entry name" value="Mth_GPCR"/>
</dbReference>
<dbReference type="PANTHER" id="PTHR47154">
    <property type="entry name" value="G-PROTEIN COUPLED RECEPTOR MTH-RELATED"/>
    <property type="match status" value="1"/>
</dbReference>
<feature type="transmembrane region" description="Helical" evidence="1">
    <location>
        <begin position="330"/>
        <end position="351"/>
    </location>
</feature>
<keyword evidence="1" id="KW-0472">Membrane</keyword>
<feature type="transmembrane region" description="Helical" evidence="1">
    <location>
        <begin position="289"/>
        <end position="309"/>
    </location>
</feature>
<dbReference type="Gene3D" id="1.20.1070.10">
    <property type="entry name" value="Rhodopsin 7-helix transmembrane proteins"/>
    <property type="match status" value="1"/>
</dbReference>
<feature type="transmembrane region" description="Helical" evidence="1">
    <location>
        <begin position="189"/>
        <end position="210"/>
    </location>
</feature>
<feature type="transmembrane region" description="Helical" evidence="1">
    <location>
        <begin position="256"/>
        <end position="277"/>
    </location>
</feature>
<reference evidence="2" key="1">
    <citation type="submission" date="2022-01" db="EMBL/GenBank/DDBJ databases">
        <authorList>
            <person name="King R."/>
        </authorList>
    </citation>
    <scope>NUCLEOTIDE SEQUENCE</scope>
</reference>
<dbReference type="Proteomes" id="UP001153620">
    <property type="component" value="Chromosome 2"/>
</dbReference>
<dbReference type="GO" id="GO:0008528">
    <property type="term" value="F:G protein-coupled peptide receptor activity"/>
    <property type="evidence" value="ECO:0007669"/>
    <property type="project" value="TreeGrafter"/>
</dbReference>
<protein>
    <submittedName>
        <fullName evidence="2">Uncharacterized protein</fullName>
    </submittedName>
</protein>